<dbReference type="Proteomes" id="UP000809789">
    <property type="component" value="Unassembled WGS sequence"/>
</dbReference>
<reference evidence="2" key="1">
    <citation type="submission" date="2021-07" db="EMBL/GenBank/DDBJ databases">
        <title>Elsinoe batatas strain:CRI-CJ2 Genome sequencing and assembly.</title>
        <authorList>
            <person name="Huang L."/>
        </authorList>
    </citation>
    <scope>NUCLEOTIDE SEQUENCE</scope>
    <source>
        <strain evidence="2">CRI-CJ2</strain>
    </source>
</reference>
<feature type="region of interest" description="Disordered" evidence="1">
    <location>
        <begin position="155"/>
        <end position="253"/>
    </location>
</feature>
<keyword evidence="3" id="KW-1185">Reference proteome</keyword>
<dbReference type="EMBL" id="JAESVG020000010">
    <property type="protein sequence ID" value="KAG8624027.1"/>
    <property type="molecule type" value="Genomic_DNA"/>
</dbReference>
<gene>
    <name evidence="2" type="ORF">KVT40_009003</name>
</gene>
<proteinExistence type="predicted"/>
<feature type="compositionally biased region" description="Basic residues" evidence="1">
    <location>
        <begin position="196"/>
        <end position="205"/>
    </location>
</feature>
<dbReference type="AlphaFoldDB" id="A0A8K0KV05"/>
<comment type="caution">
    <text evidence="2">The sequence shown here is derived from an EMBL/GenBank/DDBJ whole genome shotgun (WGS) entry which is preliminary data.</text>
</comment>
<evidence type="ECO:0000256" key="1">
    <source>
        <dbReference type="SAM" id="MobiDB-lite"/>
    </source>
</evidence>
<accession>A0A8K0KV05</accession>
<sequence length="279" mass="30371">MARIPNPPPKDDSNPRVKEENWNPRANFIKFRKFVEAALVLKEPVIHQVFLQGKHQNGIVNRSNGISHSAKKRVKQSLHSISYGEAMVAALAARLPAAYGLGPNTTLKDIADALGHADPFSGTAFAIDSPWMMELLDWQYEAYSRDESLVERYVEPTKDDAGEEPEAQTSGGGEQDGALTGPGDDGTQRSDVGGHINRRSPRSHNRGVERVNEAGAEKAGEDDSVGPGEDNTPGHTGYNTDAAGQEDKDDVDMSVAVANQMEMTPIEQTKKPKVILKFK</sequence>
<evidence type="ECO:0000313" key="3">
    <source>
        <dbReference type="Proteomes" id="UP000809789"/>
    </source>
</evidence>
<feature type="compositionally biased region" description="Basic and acidic residues" evidence="1">
    <location>
        <begin position="206"/>
        <end position="221"/>
    </location>
</feature>
<name>A0A8K0KV05_9PEZI</name>
<evidence type="ECO:0000313" key="2">
    <source>
        <dbReference type="EMBL" id="KAG8624027.1"/>
    </source>
</evidence>
<protein>
    <submittedName>
        <fullName evidence="2">Uncharacterized protein</fullName>
    </submittedName>
</protein>
<organism evidence="2 3">
    <name type="scientific">Elsinoe batatas</name>
    <dbReference type="NCBI Taxonomy" id="2601811"/>
    <lineage>
        <taxon>Eukaryota</taxon>
        <taxon>Fungi</taxon>
        <taxon>Dikarya</taxon>
        <taxon>Ascomycota</taxon>
        <taxon>Pezizomycotina</taxon>
        <taxon>Dothideomycetes</taxon>
        <taxon>Dothideomycetidae</taxon>
        <taxon>Myriangiales</taxon>
        <taxon>Elsinoaceae</taxon>
        <taxon>Elsinoe</taxon>
    </lineage>
</organism>